<dbReference type="PANTHER" id="PTHR23105">
    <property type="entry name" value="RIBOSOMAL PROTEIN L7AE FAMILY MEMBER"/>
    <property type="match status" value="1"/>
</dbReference>
<evidence type="ECO:0000256" key="3">
    <source>
        <dbReference type="ARBA" id="ARBA00022884"/>
    </source>
</evidence>
<accession>A0A150GGW0</accession>
<sequence>MGKSEKKADTETEKSEQGGDYESKKKFCSVIAKPLADEKLCKKVYKLAKKASKRKQIRRGVKEVVKALRKNTKGICILAGDISPIDVLTHIPIVCEDHKIQYIYVPSKEDLGAAALSKRPTSCLLVLPKPIKGGEGDEAEAKEFAEAYTEVEKKIKAAQIVF</sequence>
<dbReference type="InterPro" id="IPR004038">
    <property type="entry name" value="Ribosomal_eL8/eL30/eS12/Gad45"/>
</dbReference>
<evidence type="ECO:0000256" key="6">
    <source>
        <dbReference type="RuleBase" id="RU366039"/>
    </source>
</evidence>
<dbReference type="PRINTS" id="PR00881">
    <property type="entry name" value="L7ARS6FAMILY"/>
</dbReference>
<keyword evidence="4 6" id="KW-0539">Nucleus</keyword>
<dbReference type="Pfam" id="PF01248">
    <property type="entry name" value="Ribosomal_L7Ae"/>
    <property type="match status" value="1"/>
</dbReference>
<dbReference type="GO" id="GO:0000398">
    <property type="term" value="P:mRNA splicing, via spliceosome"/>
    <property type="evidence" value="ECO:0007669"/>
    <property type="project" value="UniProtKB-UniRule"/>
</dbReference>
<evidence type="ECO:0000313" key="9">
    <source>
        <dbReference type="EMBL" id="KXZ49081.1"/>
    </source>
</evidence>
<evidence type="ECO:0000313" key="10">
    <source>
        <dbReference type="Proteomes" id="UP000075714"/>
    </source>
</evidence>
<dbReference type="STRING" id="33097.A0A150GGW0"/>
<dbReference type="Gene3D" id="3.30.1330.30">
    <property type="match status" value="1"/>
</dbReference>
<evidence type="ECO:0000256" key="5">
    <source>
        <dbReference type="ARBA" id="ARBA00023274"/>
    </source>
</evidence>
<protein>
    <recommendedName>
        <fullName evidence="6">H/ACA ribonucleoprotein complex subunit 2</fullName>
    </recommendedName>
    <alternativeName>
        <fullName evidence="6">Nucleolar protein family A member 2</fullName>
    </alternativeName>
</protein>
<evidence type="ECO:0000256" key="4">
    <source>
        <dbReference type="ARBA" id="ARBA00023242"/>
    </source>
</evidence>
<dbReference type="Proteomes" id="UP000075714">
    <property type="component" value="Unassembled WGS sequence"/>
</dbReference>
<dbReference type="EMBL" id="LSYV01000024">
    <property type="protein sequence ID" value="KXZ49081.1"/>
    <property type="molecule type" value="Genomic_DNA"/>
</dbReference>
<comment type="caution">
    <text evidence="9">The sequence shown here is derived from an EMBL/GenBank/DDBJ whole genome shotgun (WGS) entry which is preliminary data.</text>
</comment>
<dbReference type="GO" id="GO:0031120">
    <property type="term" value="P:snRNA pseudouridine synthesis"/>
    <property type="evidence" value="ECO:0007669"/>
    <property type="project" value="UniProtKB-UniRule"/>
</dbReference>
<comment type="similarity">
    <text evidence="2 6">Belongs to the eukaryotic ribosomal protein eL8 family.</text>
</comment>
<dbReference type="OrthoDB" id="5364946at2759"/>
<comment type="function">
    <text evidence="6">Common component of the spliceosome and rRNA processing machinery.</text>
</comment>
<gene>
    <name evidence="9" type="ORF">GPECTOR_23g165</name>
</gene>
<dbReference type="InterPro" id="IPR002415">
    <property type="entry name" value="H/ACA_rnp_Nhp2-like"/>
</dbReference>
<comment type="subcellular location">
    <subcellularLocation>
        <location evidence="1 6">Nucleus</location>
        <location evidence="1 6">Nucleolus</location>
    </subcellularLocation>
</comment>
<keyword evidence="5 6" id="KW-0687">Ribonucleoprotein</keyword>
<dbReference type="InterPro" id="IPR018492">
    <property type="entry name" value="Ribosomal_eL8/Nhp2"/>
</dbReference>
<dbReference type="SUPFAM" id="SSF55315">
    <property type="entry name" value="L30e-like"/>
    <property type="match status" value="1"/>
</dbReference>
<organism evidence="9 10">
    <name type="scientific">Gonium pectorale</name>
    <name type="common">Green alga</name>
    <dbReference type="NCBI Taxonomy" id="33097"/>
    <lineage>
        <taxon>Eukaryota</taxon>
        <taxon>Viridiplantae</taxon>
        <taxon>Chlorophyta</taxon>
        <taxon>core chlorophytes</taxon>
        <taxon>Chlorophyceae</taxon>
        <taxon>CS clade</taxon>
        <taxon>Chlamydomonadales</taxon>
        <taxon>Volvocaceae</taxon>
        <taxon>Gonium</taxon>
    </lineage>
</organism>
<proteinExistence type="inferred from homology"/>
<keyword evidence="3 6" id="KW-0694">RNA-binding</keyword>
<evidence type="ECO:0000256" key="7">
    <source>
        <dbReference type="SAM" id="MobiDB-lite"/>
    </source>
</evidence>
<dbReference type="GO" id="GO:0003723">
    <property type="term" value="F:RNA binding"/>
    <property type="evidence" value="ECO:0007669"/>
    <property type="project" value="UniProtKB-UniRule"/>
</dbReference>
<evidence type="ECO:0000256" key="2">
    <source>
        <dbReference type="ARBA" id="ARBA00007337"/>
    </source>
</evidence>
<reference evidence="10" key="1">
    <citation type="journal article" date="2016" name="Nat. Commun.">
        <title>The Gonium pectorale genome demonstrates co-option of cell cycle regulation during the evolution of multicellularity.</title>
        <authorList>
            <person name="Hanschen E.R."/>
            <person name="Marriage T.N."/>
            <person name="Ferris P.J."/>
            <person name="Hamaji T."/>
            <person name="Toyoda A."/>
            <person name="Fujiyama A."/>
            <person name="Neme R."/>
            <person name="Noguchi H."/>
            <person name="Minakuchi Y."/>
            <person name="Suzuki M."/>
            <person name="Kawai-Toyooka H."/>
            <person name="Smith D.R."/>
            <person name="Sparks H."/>
            <person name="Anderson J."/>
            <person name="Bakaric R."/>
            <person name="Luria V."/>
            <person name="Karger A."/>
            <person name="Kirschner M.W."/>
            <person name="Durand P.M."/>
            <person name="Michod R.E."/>
            <person name="Nozaki H."/>
            <person name="Olson B.J."/>
        </authorList>
    </citation>
    <scope>NUCLEOTIDE SEQUENCE [LARGE SCALE GENOMIC DNA]</scope>
    <source>
        <strain evidence="10">NIES-2863</strain>
    </source>
</reference>
<dbReference type="InterPro" id="IPR029064">
    <property type="entry name" value="Ribosomal_eL30-like_sf"/>
</dbReference>
<dbReference type="PRINTS" id="PR00883">
    <property type="entry name" value="NUCLEARHMG"/>
</dbReference>
<dbReference type="InterPro" id="IPR050257">
    <property type="entry name" value="eL8/uL1-like"/>
</dbReference>
<evidence type="ECO:0000259" key="8">
    <source>
        <dbReference type="Pfam" id="PF01248"/>
    </source>
</evidence>
<dbReference type="FunFam" id="3.30.1330.30:FF:000026">
    <property type="entry name" value="H/ACA ribonucleoprotein complex subunit 2"/>
    <property type="match status" value="1"/>
</dbReference>
<dbReference type="AlphaFoldDB" id="A0A150GGW0"/>
<comment type="function">
    <text evidence="6">Required for ribosome biogenesis. Part of a complex which catalyzes pseudouridylation of rRNA. This involves the isomerization of uridine such that the ribose is subsequently attached to C5, instead of the normal N1. Pseudouridine ('psi') residues may serve to stabilize the conformation of rRNAs.</text>
</comment>
<keyword evidence="10" id="KW-1185">Reference proteome</keyword>
<name>A0A150GGW0_GONPE</name>
<feature type="domain" description="Ribosomal protein eL8/eL30/eS12/Gadd45" evidence="8">
    <location>
        <begin position="43"/>
        <end position="127"/>
    </location>
</feature>
<dbReference type="GO" id="GO:0031429">
    <property type="term" value="C:box H/ACA snoRNP complex"/>
    <property type="evidence" value="ECO:0007669"/>
    <property type="project" value="UniProtKB-UniRule"/>
</dbReference>
<feature type="region of interest" description="Disordered" evidence="7">
    <location>
        <begin position="1"/>
        <end position="22"/>
    </location>
</feature>
<evidence type="ECO:0000256" key="1">
    <source>
        <dbReference type="ARBA" id="ARBA00004604"/>
    </source>
</evidence>